<evidence type="ECO:0000313" key="8">
    <source>
        <dbReference type="EMBL" id="SDF02787.1"/>
    </source>
</evidence>
<dbReference type="InterPro" id="IPR058245">
    <property type="entry name" value="NreC/VraR/RcsB-like_REC"/>
</dbReference>
<evidence type="ECO:0000313" key="9">
    <source>
        <dbReference type="Proteomes" id="UP000243333"/>
    </source>
</evidence>
<keyword evidence="2" id="KW-0805">Transcription regulation</keyword>
<dbReference type="EMBL" id="FNBU01000001">
    <property type="protein sequence ID" value="SDF02787.1"/>
    <property type="molecule type" value="Genomic_DNA"/>
</dbReference>
<evidence type="ECO:0000256" key="2">
    <source>
        <dbReference type="ARBA" id="ARBA00023015"/>
    </source>
</evidence>
<keyword evidence="4" id="KW-0804">Transcription</keyword>
<evidence type="ECO:0000256" key="1">
    <source>
        <dbReference type="ARBA" id="ARBA00022553"/>
    </source>
</evidence>
<dbReference type="PROSITE" id="PS50110">
    <property type="entry name" value="RESPONSE_REGULATORY"/>
    <property type="match status" value="1"/>
</dbReference>
<dbReference type="GO" id="GO:0003677">
    <property type="term" value="F:DNA binding"/>
    <property type="evidence" value="ECO:0007669"/>
    <property type="project" value="UniProtKB-KW"/>
</dbReference>
<dbReference type="OrthoDB" id="9779069at2"/>
<feature type="domain" description="HTH luxR-type" evidence="6">
    <location>
        <begin position="145"/>
        <end position="210"/>
    </location>
</feature>
<evidence type="ECO:0000256" key="3">
    <source>
        <dbReference type="ARBA" id="ARBA00023125"/>
    </source>
</evidence>
<evidence type="ECO:0000259" key="6">
    <source>
        <dbReference type="PROSITE" id="PS50043"/>
    </source>
</evidence>
<gene>
    <name evidence="8" type="ORF">SAMN05660235_00211</name>
</gene>
<reference evidence="9" key="1">
    <citation type="submission" date="2016-10" db="EMBL/GenBank/DDBJ databases">
        <authorList>
            <person name="Varghese N."/>
            <person name="Submissions S."/>
        </authorList>
    </citation>
    <scope>NUCLEOTIDE SEQUENCE [LARGE SCALE GENOMIC DNA]</scope>
    <source>
        <strain evidence="9">DSM 23256</strain>
    </source>
</reference>
<dbReference type="Pfam" id="PF00072">
    <property type="entry name" value="Response_reg"/>
    <property type="match status" value="1"/>
</dbReference>
<dbReference type="InterPro" id="IPR001789">
    <property type="entry name" value="Sig_transdc_resp-reg_receiver"/>
</dbReference>
<dbReference type="InterPro" id="IPR000792">
    <property type="entry name" value="Tscrpt_reg_LuxR_C"/>
</dbReference>
<dbReference type="Pfam" id="PF00196">
    <property type="entry name" value="GerE"/>
    <property type="match status" value="1"/>
</dbReference>
<feature type="modified residue" description="4-aspartylphosphate" evidence="5">
    <location>
        <position position="56"/>
    </location>
</feature>
<dbReference type="SUPFAM" id="SSF52172">
    <property type="entry name" value="CheY-like"/>
    <property type="match status" value="1"/>
</dbReference>
<dbReference type="CDD" id="cd06170">
    <property type="entry name" value="LuxR_C_like"/>
    <property type="match status" value="1"/>
</dbReference>
<keyword evidence="9" id="KW-1185">Reference proteome</keyword>
<dbReference type="InterPro" id="IPR039420">
    <property type="entry name" value="WalR-like"/>
</dbReference>
<dbReference type="Proteomes" id="UP000243333">
    <property type="component" value="Unassembled WGS sequence"/>
</dbReference>
<dbReference type="AlphaFoldDB" id="A0A1G7HQM5"/>
<dbReference type="GO" id="GO:0006355">
    <property type="term" value="P:regulation of DNA-templated transcription"/>
    <property type="evidence" value="ECO:0007669"/>
    <property type="project" value="InterPro"/>
</dbReference>
<evidence type="ECO:0000256" key="5">
    <source>
        <dbReference type="PROSITE-ProRule" id="PRU00169"/>
    </source>
</evidence>
<dbReference type="SMART" id="SM00421">
    <property type="entry name" value="HTH_LUXR"/>
    <property type="match status" value="1"/>
</dbReference>
<evidence type="ECO:0000259" key="7">
    <source>
        <dbReference type="PROSITE" id="PS50110"/>
    </source>
</evidence>
<feature type="domain" description="Response regulatory" evidence="7">
    <location>
        <begin position="5"/>
        <end position="121"/>
    </location>
</feature>
<organism evidence="8 9">
    <name type="scientific">Sporolituus thermophilus DSM 23256</name>
    <dbReference type="NCBI Taxonomy" id="1123285"/>
    <lineage>
        <taxon>Bacteria</taxon>
        <taxon>Bacillati</taxon>
        <taxon>Bacillota</taxon>
        <taxon>Negativicutes</taxon>
        <taxon>Selenomonadales</taxon>
        <taxon>Sporomusaceae</taxon>
        <taxon>Sporolituus</taxon>
    </lineage>
</organism>
<dbReference type="InterPro" id="IPR011006">
    <property type="entry name" value="CheY-like_superfamily"/>
</dbReference>
<dbReference type="SMART" id="SM00448">
    <property type="entry name" value="REC"/>
    <property type="match status" value="1"/>
</dbReference>
<dbReference type="PANTHER" id="PTHR43214:SF41">
    <property type="entry name" value="NITRATE_NITRITE RESPONSE REGULATOR PROTEIN NARP"/>
    <property type="match status" value="1"/>
</dbReference>
<accession>A0A1G7HQM5</accession>
<dbReference type="SUPFAM" id="SSF46894">
    <property type="entry name" value="C-terminal effector domain of the bipartite response regulators"/>
    <property type="match status" value="1"/>
</dbReference>
<dbReference type="Gene3D" id="3.40.50.2300">
    <property type="match status" value="1"/>
</dbReference>
<dbReference type="PANTHER" id="PTHR43214">
    <property type="entry name" value="TWO-COMPONENT RESPONSE REGULATOR"/>
    <property type="match status" value="1"/>
</dbReference>
<evidence type="ECO:0000256" key="4">
    <source>
        <dbReference type="ARBA" id="ARBA00023163"/>
    </source>
</evidence>
<dbReference type="GO" id="GO:0000160">
    <property type="term" value="P:phosphorelay signal transduction system"/>
    <property type="evidence" value="ECO:0007669"/>
    <property type="project" value="InterPro"/>
</dbReference>
<dbReference type="CDD" id="cd17535">
    <property type="entry name" value="REC_NarL-like"/>
    <property type="match status" value="1"/>
</dbReference>
<dbReference type="InterPro" id="IPR016032">
    <property type="entry name" value="Sig_transdc_resp-reg_C-effctor"/>
</dbReference>
<dbReference type="PROSITE" id="PS50043">
    <property type="entry name" value="HTH_LUXR_2"/>
    <property type="match status" value="1"/>
</dbReference>
<dbReference type="STRING" id="1123285.SAMN05660235_00211"/>
<proteinExistence type="predicted"/>
<keyword evidence="1 5" id="KW-0597">Phosphoprotein</keyword>
<name>A0A1G7HQM5_9FIRM</name>
<protein>
    <submittedName>
        <fullName evidence="8">Two component transcriptional regulator, LuxR family</fullName>
    </submittedName>
</protein>
<keyword evidence="3" id="KW-0238">DNA-binding</keyword>
<sequence length="216" mass="23899">MKKIKVLIVDDHTLMRSGLRLMLSAQEDIEVVGEAADGSGGIAMAQKMRPDVVLLDISMPGMSGLECLKALLANQPDLRVILLTMHEDARYVKEGFALGAMGYVLKKAADDVLYQAVRAVYSGEMYIQPSITKAVVAELTERPRAGDLRKPLSDQEKKVLSLIAAGYANREIAEQLVISVKTVETYKYRIMEKLNCKKRSDLVKFALDNGLLNKKN</sequence>
<dbReference type="RefSeq" id="WP_093687251.1">
    <property type="nucleotide sequence ID" value="NZ_FNBU01000001.1"/>
</dbReference>
<dbReference type="PROSITE" id="PS00622">
    <property type="entry name" value="HTH_LUXR_1"/>
    <property type="match status" value="1"/>
</dbReference>
<dbReference type="PRINTS" id="PR00038">
    <property type="entry name" value="HTHLUXR"/>
</dbReference>